<sequence>MQQQDTNVVTTSLPFGFNRSLTLGNSIVSHRPVLSNTTTSANRTQRLANSTKSVATRGHVRWTPKQSTNLARSPLAFGNSKRLHWKTLMFRNLFLQTPACCNTITTSISSRMMPNSSASVVTRGQQVTLVASTRKRQSPLNDVSKVSQSFVLCNTINHDNSSTLGRNSSPTSCNQVTLVDQACKDVLPQVMFQTNMFFYNNIHVLFSNNLSGSSGRSNSKHPIDQDIMNEVKDVLDTSSDLVKTFRRARDWYNEDNEQNIRIKLVAKRGRDGRTSVLQNKAYKPINHRLGAIGSSIAAGNTNPTVLGKPVVLSSLFTGGPRYMRQNYMDAMALCRWYGYRPDVLLRVFKMKLDQLMKDVKELRLFGRVQAATTIDGEQIQKPVDEIKAYLDCRYLSACEAVRRIFGFEVEYRTPSVERLSFYLPGEQQVLYDENSDLETILHKPSVGHSMFEGWMKMNELYPASRELTYVEFTTKYEMLSIVGCYSTVQKDVERMMK</sequence>
<reference evidence="1" key="1">
    <citation type="journal article" date="2019" name="Sci. Rep.">
        <title>Draft genome of Tanacetum cinerariifolium, the natural source of mosquito coil.</title>
        <authorList>
            <person name="Yamashiro T."/>
            <person name="Shiraishi A."/>
            <person name="Satake H."/>
            <person name="Nakayama K."/>
        </authorList>
    </citation>
    <scope>NUCLEOTIDE SEQUENCE</scope>
</reference>
<proteinExistence type="predicted"/>
<organism evidence="1">
    <name type="scientific">Tanacetum cinerariifolium</name>
    <name type="common">Dalmatian daisy</name>
    <name type="synonym">Chrysanthemum cinerariifolium</name>
    <dbReference type="NCBI Taxonomy" id="118510"/>
    <lineage>
        <taxon>Eukaryota</taxon>
        <taxon>Viridiplantae</taxon>
        <taxon>Streptophyta</taxon>
        <taxon>Embryophyta</taxon>
        <taxon>Tracheophyta</taxon>
        <taxon>Spermatophyta</taxon>
        <taxon>Magnoliopsida</taxon>
        <taxon>eudicotyledons</taxon>
        <taxon>Gunneridae</taxon>
        <taxon>Pentapetalae</taxon>
        <taxon>asterids</taxon>
        <taxon>campanulids</taxon>
        <taxon>Asterales</taxon>
        <taxon>Asteraceae</taxon>
        <taxon>Asteroideae</taxon>
        <taxon>Anthemideae</taxon>
        <taxon>Anthemidinae</taxon>
        <taxon>Tanacetum</taxon>
    </lineage>
</organism>
<dbReference type="PANTHER" id="PTHR45786">
    <property type="entry name" value="DNA BINDING PROTEIN-LIKE"/>
    <property type="match status" value="1"/>
</dbReference>
<dbReference type="PANTHER" id="PTHR45786:SF74">
    <property type="entry name" value="ATP-DEPENDENT DNA HELICASE"/>
    <property type="match status" value="1"/>
</dbReference>
<dbReference type="AlphaFoldDB" id="A0A699H531"/>
<accession>A0A699H531</accession>
<gene>
    <name evidence="1" type="ORF">Tci_277075</name>
</gene>
<comment type="caution">
    <text evidence="1">The sequence shown here is derived from an EMBL/GenBank/DDBJ whole genome shotgun (WGS) entry which is preliminary data.</text>
</comment>
<evidence type="ECO:0000313" key="1">
    <source>
        <dbReference type="EMBL" id="GEX05100.1"/>
    </source>
</evidence>
<dbReference type="EMBL" id="BKCJ010086910">
    <property type="protein sequence ID" value="GEX05100.1"/>
    <property type="molecule type" value="Genomic_DNA"/>
</dbReference>
<name>A0A699H531_TANCI</name>
<protein>
    <submittedName>
        <fullName evidence="1">Uncharacterized protein</fullName>
    </submittedName>
</protein>